<feature type="region of interest" description="Disordered" evidence="1">
    <location>
        <begin position="28"/>
        <end position="55"/>
    </location>
</feature>
<feature type="chain" id="PRO_5014873587" description="Lipoprotein" evidence="2">
    <location>
        <begin position="25"/>
        <end position="200"/>
    </location>
</feature>
<reference evidence="3 4" key="1">
    <citation type="submission" date="2018-02" db="EMBL/GenBank/DDBJ databases">
        <authorList>
            <person name="Cohen D.B."/>
            <person name="Kent A.D."/>
        </authorList>
    </citation>
    <scope>NUCLEOTIDE SEQUENCE [LARGE SCALE GENOMIC DNA]</scope>
    <source>
        <strain evidence="3">1</strain>
    </source>
</reference>
<dbReference type="AlphaFoldDB" id="A0A2N9JE94"/>
<evidence type="ECO:0000313" key="3">
    <source>
        <dbReference type="EMBL" id="SPD85849.1"/>
    </source>
</evidence>
<evidence type="ECO:0000256" key="1">
    <source>
        <dbReference type="SAM" id="MobiDB-lite"/>
    </source>
</evidence>
<evidence type="ECO:0000256" key="2">
    <source>
        <dbReference type="SAM" id="SignalP"/>
    </source>
</evidence>
<dbReference type="Proteomes" id="UP000238164">
    <property type="component" value="Chromosome 1"/>
</dbReference>
<evidence type="ECO:0008006" key="5">
    <source>
        <dbReference type="Google" id="ProtNLM"/>
    </source>
</evidence>
<dbReference type="KEGG" id="mgg:MPLG2_0813"/>
<protein>
    <recommendedName>
        <fullName evidence="5">Lipoprotein</fullName>
    </recommendedName>
</protein>
<proteinExistence type="predicted"/>
<gene>
    <name evidence="3" type="ORF">MPLG2_0813</name>
</gene>
<dbReference type="RefSeq" id="WP_158680846.1">
    <property type="nucleotide sequence ID" value="NZ_BAAAGO010000041.1"/>
</dbReference>
<keyword evidence="2" id="KW-0732">Signal</keyword>
<accession>A0A2N9JE94</accession>
<name>A0A2N9JE94_9ACTN</name>
<keyword evidence="4" id="KW-1185">Reference proteome</keyword>
<dbReference type="EMBL" id="LT985188">
    <property type="protein sequence ID" value="SPD85849.1"/>
    <property type="molecule type" value="Genomic_DNA"/>
</dbReference>
<sequence length="200" mass="21214">MSIARLRTAAVASAAIVALVGCTATPVVPPSSEVPSATSSPTPSGSPTPASSWSAEQQAAIDAVHGYSETSLRIGADPSKYTEAQMRAEFKKYLGGDMVPNNVGAMMTLKKKGWHYEGDVRVLSLNATKAVDNHSERGLEVHVTVCRDQSAIRVADKSGNLANTDQPPKFNLRQYSVRKPAGSHTWRVYGIATVDGRCGS</sequence>
<feature type="signal peptide" evidence="2">
    <location>
        <begin position="1"/>
        <end position="24"/>
    </location>
</feature>
<dbReference type="PROSITE" id="PS51257">
    <property type="entry name" value="PROKAR_LIPOPROTEIN"/>
    <property type="match status" value="1"/>
</dbReference>
<organism evidence="3 4">
    <name type="scientific">Micropruina glycogenica</name>
    <dbReference type="NCBI Taxonomy" id="75385"/>
    <lineage>
        <taxon>Bacteria</taxon>
        <taxon>Bacillati</taxon>
        <taxon>Actinomycetota</taxon>
        <taxon>Actinomycetes</taxon>
        <taxon>Propionibacteriales</taxon>
        <taxon>Nocardioidaceae</taxon>
        <taxon>Micropruina</taxon>
    </lineage>
</organism>
<evidence type="ECO:0000313" key="4">
    <source>
        <dbReference type="Proteomes" id="UP000238164"/>
    </source>
</evidence>